<keyword evidence="2 3" id="KW-0040">ANK repeat</keyword>
<accession>A0A433DG92</accession>
<organism evidence="4 5">
    <name type="scientific">Jimgerdemannia flammicorona</name>
    <dbReference type="NCBI Taxonomy" id="994334"/>
    <lineage>
        <taxon>Eukaryota</taxon>
        <taxon>Fungi</taxon>
        <taxon>Fungi incertae sedis</taxon>
        <taxon>Mucoromycota</taxon>
        <taxon>Mucoromycotina</taxon>
        <taxon>Endogonomycetes</taxon>
        <taxon>Endogonales</taxon>
        <taxon>Endogonaceae</taxon>
        <taxon>Jimgerdemannia</taxon>
    </lineage>
</organism>
<dbReference type="PROSITE" id="PS50297">
    <property type="entry name" value="ANK_REP_REGION"/>
    <property type="match status" value="1"/>
</dbReference>
<dbReference type="SMART" id="SM00248">
    <property type="entry name" value="ANK"/>
    <property type="match status" value="6"/>
</dbReference>
<dbReference type="Proteomes" id="UP000268093">
    <property type="component" value="Unassembled WGS sequence"/>
</dbReference>
<reference evidence="4 5" key="1">
    <citation type="journal article" date="2018" name="New Phytol.">
        <title>Phylogenomics of Endogonaceae and evolution of mycorrhizas within Mucoromycota.</title>
        <authorList>
            <person name="Chang Y."/>
            <person name="Desiro A."/>
            <person name="Na H."/>
            <person name="Sandor L."/>
            <person name="Lipzen A."/>
            <person name="Clum A."/>
            <person name="Barry K."/>
            <person name="Grigoriev I.V."/>
            <person name="Martin F.M."/>
            <person name="Stajich J.E."/>
            <person name="Smith M.E."/>
            <person name="Bonito G."/>
            <person name="Spatafora J.W."/>
        </authorList>
    </citation>
    <scope>NUCLEOTIDE SEQUENCE [LARGE SCALE GENOMIC DNA]</scope>
    <source>
        <strain evidence="4 5">GMNB39</strain>
    </source>
</reference>
<dbReference type="AlphaFoldDB" id="A0A433DG92"/>
<dbReference type="PANTHER" id="PTHR24198">
    <property type="entry name" value="ANKYRIN REPEAT AND PROTEIN KINASE DOMAIN-CONTAINING PROTEIN"/>
    <property type="match status" value="1"/>
</dbReference>
<dbReference type="Pfam" id="PF12796">
    <property type="entry name" value="Ank_2"/>
    <property type="match status" value="1"/>
</dbReference>
<evidence type="ECO:0000256" key="1">
    <source>
        <dbReference type="ARBA" id="ARBA00022737"/>
    </source>
</evidence>
<evidence type="ECO:0000313" key="5">
    <source>
        <dbReference type="Proteomes" id="UP000268093"/>
    </source>
</evidence>
<feature type="repeat" description="ANK" evidence="3">
    <location>
        <begin position="117"/>
        <end position="137"/>
    </location>
</feature>
<dbReference type="InterPro" id="IPR002110">
    <property type="entry name" value="Ankyrin_rpt"/>
</dbReference>
<protein>
    <submittedName>
        <fullName evidence="4">Ankyrin repeat-containing domain protein</fullName>
    </submittedName>
</protein>
<feature type="repeat" description="ANK" evidence="3">
    <location>
        <begin position="148"/>
        <end position="181"/>
    </location>
</feature>
<dbReference type="InterPro" id="IPR036770">
    <property type="entry name" value="Ankyrin_rpt-contain_sf"/>
</dbReference>
<evidence type="ECO:0000256" key="2">
    <source>
        <dbReference type="ARBA" id="ARBA00023043"/>
    </source>
</evidence>
<keyword evidence="5" id="KW-1185">Reference proteome</keyword>
<dbReference type="PROSITE" id="PS50088">
    <property type="entry name" value="ANK_REPEAT"/>
    <property type="match status" value="2"/>
</dbReference>
<dbReference type="OrthoDB" id="20872at2759"/>
<evidence type="ECO:0000313" key="4">
    <source>
        <dbReference type="EMBL" id="RUP49871.1"/>
    </source>
</evidence>
<evidence type="ECO:0000256" key="3">
    <source>
        <dbReference type="PROSITE-ProRule" id="PRU00023"/>
    </source>
</evidence>
<comment type="caution">
    <text evidence="4">The sequence shown here is derived from an EMBL/GenBank/DDBJ whole genome shotgun (WGS) entry which is preliminary data.</text>
</comment>
<keyword evidence="1" id="KW-0677">Repeat</keyword>
<sequence>MIKWLFESKSDTAILDKFGKTAFQIAIELGNINSAQSLARYHQNEIDVFYHHAIQCKQIRIAKLLSDIYDANVNSIDNKYQQTPLHTALSTQFKPEIDIIEDLITEHQIDVNVTDGAGNTPLHICAMYNHIDMVRLLAGANPHIYNNEGLMPLHIATGRSLTEIAIQLVRMYGAKVNAATAETGITAFEVAIICRSMVPFLTMLIELGAAIEPNLLHVAVNHDDYNLLEFLNNYIHISHTTGCLLLNMAIYLKHLKIAEYLISNFGVSKNLLHLAAKSNNVEFLLLALKYSDDINPLDSLDQTPYDVANALQHKQMCRILWGRGGRGVVTREPGHRLRTIVSMYHE</sequence>
<name>A0A433DG92_9FUNG</name>
<dbReference type="Gene3D" id="1.25.40.20">
    <property type="entry name" value="Ankyrin repeat-containing domain"/>
    <property type="match status" value="2"/>
</dbReference>
<dbReference type="PANTHER" id="PTHR24198:SF165">
    <property type="entry name" value="ANKYRIN REPEAT-CONTAINING PROTEIN-RELATED"/>
    <property type="match status" value="1"/>
</dbReference>
<dbReference type="EMBL" id="RBNI01001893">
    <property type="protein sequence ID" value="RUP49871.1"/>
    <property type="molecule type" value="Genomic_DNA"/>
</dbReference>
<gene>
    <name evidence="4" type="ORF">BC936DRAFT_141163</name>
</gene>
<dbReference type="SUPFAM" id="SSF48403">
    <property type="entry name" value="Ankyrin repeat"/>
    <property type="match status" value="1"/>
</dbReference>
<proteinExistence type="predicted"/>